<evidence type="ECO:0000256" key="5">
    <source>
        <dbReference type="ARBA" id="ARBA00012451"/>
    </source>
</evidence>
<comment type="caution">
    <text evidence="14">The sequence shown here is derived from an EMBL/GenBank/DDBJ whole genome shotgun (WGS) entry which is preliminary data.</text>
</comment>
<dbReference type="SUPFAM" id="SSF109604">
    <property type="entry name" value="HD-domain/PDEase-like"/>
    <property type="match status" value="1"/>
</dbReference>
<keyword evidence="7" id="KW-1003">Cell membrane</keyword>
<dbReference type="PANTHER" id="PTHR30005">
    <property type="entry name" value="EXOPOLYPHOSPHATASE"/>
    <property type="match status" value="1"/>
</dbReference>
<gene>
    <name evidence="14" type="ORF">A10D4_00980</name>
</gene>
<feature type="domain" description="Ppx/GppA phosphatase N-terminal" evidence="12">
    <location>
        <begin position="41"/>
        <end position="319"/>
    </location>
</feature>
<keyword evidence="15" id="KW-1185">Reference proteome</keyword>
<dbReference type="GO" id="GO:0004309">
    <property type="term" value="F:exopolyphosphatase activity"/>
    <property type="evidence" value="ECO:0007669"/>
    <property type="project" value="UniProtKB-EC"/>
</dbReference>
<keyword evidence="9" id="KW-0472">Membrane</keyword>
<name>K2KYK4_9GAMM</name>
<dbReference type="InterPro" id="IPR050273">
    <property type="entry name" value="GppA/Ppx_hydrolase"/>
</dbReference>
<dbReference type="Pfam" id="PF21447">
    <property type="entry name" value="Ppx-GppA_III"/>
    <property type="match status" value="1"/>
</dbReference>
<dbReference type="InterPro" id="IPR003695">
    <property type="entry name" value="Ppx_GppA_N"/>
</dbReference>
<comment type="subunit">
    <text evidence="4">Homodimer.</text>
</comment>
<evidence type="ECO:0000313" key="14">
    <source>
        <dbReference type="EMBL" id="EKE87624.1"/>
    </source>
</evidence>
<dbReference type="PIRSF" id="PIRSF001267">
    <property type="entry name" value="Pyrophosphatase_GppA_Ppx"/>
    <property type="match status" value="1"/>
</dbReference>
<protein>
    <recommendedName>
        <fullName evidence="6">Exopolyphosphatase</fullName>
        <ecNumber evidence="5">3.6.1.11</ecNumber>
    </recommendedName>
</protein>
<dbReference type="SUPFAM" id="SSF53067">
    <property type="entry name" value="Actin-like ATPase domain"/>
    <property type="match status" value="2"/>
</dbReference>
<evidence type="ECO:0000259" key="12">
    <source>
        <dbReference type="Pfam" id="PF02541"/>
    </source>
</evidence>
<evidence type="ECO:0000256" key="8">
    <source>
        <dbReference type="ARBA" id="ARBA00022801"/>
    </source>
</evidence>
<dbReference type="InterPro" id="IPR048950">
    <property type="entry name" value="Ppx_GppA_C"/>
</dbReference>
<evidence type="ECO:0000256" key="1">
    <source>
        <dbReference type="ARBA" id="ARBA00001946"/>
    </source>
</evidence>
<dbReference type="InterPro" id="IPR043129">
    <property type="entry name" value="ATPase_NBD"/>
</dbReference>
<proteinExistence type="inferred from homology"/>
<evidence type="ECO:0000256" key="2">
    <source>
        <dbReference type="ARBA" id="ARBA00004202"/>
    </source>
</evidence>
<dbReference type="GO" id="GO:0005886">
    <property type="term" value="C:plasma membrane"/>
    <property type="evidence" value="ECO:0007669"/>
    <property type="project" value="UniProtKB-SubCell"/>
</dbReference>
<sequence>MTDKPVSTAPEHTANESHQTQAAEQFAALDLGSNSFHLITARVVDGALQPLLKLKQPVQLGAGMDDKQSLSQQAMQRGFEALHICAQRLQGFAPEQVRVVATHTLRKASNGREFLQRAATILPYPIEVISGHEEARLIYQGVAQTVAGQATRMVIDIGGGSTELIVGDGSQARFVASRSMGCVSFTEQFFANGKISKKRFHKAVVAAQREVEPLLSQLNRYDWTTVIGTSGTIKTIAAVVKDCGWSEGGITHASLLELQQWLLTQGHADALTHKAIAPERQSVMAAGCAILLAIFNELELDYLSEHDAALREGVLYELAAQQLQGDDVRQRTIDAIAKRYQVDENQAARVAISADKLFHGCQHAWALERPIWYALLSWAARLHEVGLHINSSGKHKHSAYILAHADLPGFNREQQDILAAIVRLQRKKLQPSALPKTRLYPLRQVQRLVAIIRLAVLVNQDRQSDPVIAKVHAEQDNLTLQLTPDRQQDMVLQADLLNERQQLAKLNIELLWA</sequence>
<dbReference type="EC" id="3.6.1.11" evidence="5"/>
<feature type="domain" description="Ppx/GppA phosphatase C-terminal" evidence="13">
    <location>
        <begin position="328"/>
        <end position="491"/>
    </location>
</feature>
<evidence type="ECO:0000256" key="9">
    <source>
        <dbReference type="ARBA" id="ARBA00023136"/>
    </source>
</evidence>
<dbReference type="CDD" id="cd24053">
    <property type="entry name" value="ASKHA_NBD_EcPPX-GppA-like"/>
    <property type="match status" value="1"/>
</dbReference>
<evidence type="ECO:0000256" key="3">
    <source>
        <dbReference type="ARBA" id="ARBA00007125"/>
    </source>
</evidence>
<feature type="region of interest" description="Disordered" evidence="11">
    <location>
        <begin position="1"/>
        <end position="20"/>
    </location>
</feature>
<evidence type="ECO:0000256" key="6">
    <source>
        <dbReference type="ARBA" id="ARBA00020416"/>
    </source>
</evidence>
<comment type="similarity">
    <text evidence="3">Belongs to the GppA/Ppx family.</text>
</comment>
<dbReference type="FunFam" id="3.30.420.40:FF:000023">
    <property type="entry name" value="Guanosine-5'-triphosphate,3'-diphosphate pyrophosphatase"/>
    <property type="match status" value="1"/>
</dbReference>
<evidence type="ECO:0000256" key="7">
    <source>
        <dbReference type="ARBA" id="ARBA00022475"/>
    </source>
</evidence>
<dbReference type="Pfam" id="PF02541">
    <property type="entry name" value="Ppx-GppA"/>
    <property type="match status" value="1"/>
</dbReference>
<dbReference type="NCBIfam" id="TIGR03706">
    <property type="entry name" value="exo_poly_only"/>
    <property type="match status" value="1"/>
</dbReference>
<comment type="cofactor">
    <cofactor evidence="1">
        <name>Mg(2+)</name>
        <dbReference type="ChEBI" id="CHEBI:18420"/>
    </cofactor>
</comment>
<dbReference type="Gene3D" id="3.30.420.40">
    <property type="match status" value="1"/>
</dbReference>
<evidence type="ECO:0000313" key="15">
    <source>
        <dbReference type="Proteomes" id="UP000014115"/>
    </source>
</evidence>
<evidence type="ECO:0000256" key="11">
    <source>
        <dbReference type="SAM" id="MobiDB-lite"/>
    </source>
</evidence>
<evidence type="ECO:0000256" key="4">
    <source>
        <dbReference type="ARBA" id="ARBA00011738"/>
    </source>
</evidence>
<dbReference type="Gene3D" id="3.30.420.150">
    <property type="entry name" value="Exopolyphosphatase. Domain 2"/>
    <property type="match status" value="1"/>
</dbReference>
<dbReference type="EMBL" id="AMRG01000001">
    <property type="protein sequence ID" value="EKE87624.1"/>
    <property type="molecule type" value="Genomic_DNA"/>
</dbReference>
<dbReference type="PANTHER" id="PTHR30005:SF14">
    <property type="entry name" value="EXOPOLYPHOSPHATASE"/>
    <property type="match status" value="1"/>
</dbReference>
<dbReference type="GO" id="GO:0006798">
    <property type="term" value="P:polyphosphate catabolic process"/>
    <property type="evidence" value="ECO:0007669"/>
    <property type="project" value="TreeGrafter"/>
</dbReference>
<dbReference type="InterPro" id="IPR030673">
    <property type="entry name" value="PyroPPase_GppA_Ppx"/>
</dbReference>
<dbReference type="InterPro" id="IPR022371">
    <property type="entry name" value="Exopolyphosphatase"/>
</dbReference>
<organism evidence="14 15">
    <name type="scientific">Idiomarina xiamenensis 10-D-4</name>
    <dbReference type="NCBI Taxonomy" id="740709"/>
    <lineage>
        <taxon>Bacteria</taxon>
        <taxon>Pseudomonadati</taxon>
        <taxon>Pseudomonadota</taxon>
        <taxon>Gammaproteobacteria</taxon>
        <taxon>Alteromonadales</taxon>
        <taxon>Idiomarinaceae</taxon>
        <taxon>Idiomarina</taxon>
    </lineage>
</organism>
<dbReference type="AlphaFoldDB" id="K2KYK4"/>
<dbReference type="Gene3D" id="1.10.3210.10">
    <property type="entry name" value="Hypothetical protein af1432"/>
    <property type="match status" value="1"/>
</dbReference>
<dbReference type="eggNOG" id="COG0248">
    <property type="taxonomic scope" value="Bacteria"/>
</dbReference>
<evidence type="ECO:0000256" key="10">
    <source>
        <dbReference type="ARBA" id="ARBA00047607"/>
    </source>
</evidence>
<dbReference type="STRING" id="740709.A10D4_00980"/>
<evidence type="ECO:0000259" key="13">
    <source>
        <dbReference type="Pfam" id="PF21447"/>
    </source>
</evidence>
<dbReference type="PATRIC" id="fig|740709.3.peg.196"/>
<reference evidence="14 15" key="1">
    <citation type="journal article" date="2012" name="J. Bacteriol.">
        <title>Genome Sequence of Idiomarina xiamenensis Type Strain 10-D-4.</title>
        <authorList>
            <person name="Lai Q."/>
            <person name="Wang L."/>
            <person name="Wang W."/>
            <person name="Shao Z."/>
        </authorList>
    </citation>
    <scope>NUCLEOTIDE SEQUENCE [LARGE SCALE GENOMIC DNA]</scope>
    <source>
        <strain evidence="14 15">10-D-4</strain>
    </source>
</reference>
<comment type="catalytic activity">
    <reaction evidence="10">
        <text>[phosphate](n) + H2O = [phosphate](n-1) + phosphate + H(+)</text>
        <dbReference type="Rhea" id="RHEA:21528"/>
        <dbReference type="Rhea" id="RHEA-COMP:9859"/>
        <dbReference type="Rhea" id="RHEA-COMP:14279"/>
        <dbReference type="ChEBI" id="CHEBI:15377"/>
        <dbReference type="ChEBI" id="CHEBI:15378"/>
        <dbReference type="ChEBI" id="CHEBI:16838"/>
        <dbReference type="ChEBI" id="CHEBI:43474"/>
        <dbReference type="EC" id="3.6.1.11"/>
    </reaction>
</comment>
<dbReference type="RefSeq" id="WP_008487140.1">
    <property type="nucleotide sequence ID" value="NZ_AMRG01000001.1"/>
</dbReference>
<dbReference type="Proteomes" id="UP000014115">
    <property type="component" value="Unassembled WGS sequence"/>
</dbReference>
<keyword evidence="8" id="KW-0378">Hydrolase</keyword>
<comment type="subcellular location">
    <subcellularLocation>
        <location evidence="2">Cell membrane</location>
        <topology evidence="2">Peripheral membrane protein</topology>
    </subcellularLocation>
</comment>
<accession>K2KYK4</accession>